<dbReference type="InterPro" id="IPR006162">
    <property type="entry name" value="Ppantetheine_attach_site"/>
</dbReference>
<name>A0A9P0LXE7_ACAOB</name>
<feature type="domain" description="AMP-dependent synthetase/ligase" evidence="1">
    <location>
        <begin position="84"/>
        <end position="348"/>
    </location>
</feature>
<dbReference type="SUPFAM" id="SSF56801">
    <property type="entry name" value="Acetyl-CoA synthetase-like"/>
    <property type="match status" value="1"/>
</dbReference>
<dbReference type="OrthoDB" id="408177at2759"/>
<dbReference type="PANTHER" id="PTHR44394">
    <property type="entry name" value="BETA-ALANINE-ACTIVATING ENZYME"/>
    <property type="match status" value="1"/>
</dbReference>
<evidence type="ECO:0000313" key="2">
    <source>
        <dbReference type="EMBL" id="CAH2005092.1"/>
    </source>
</evidence>
<dbReference type="Pfam" id="PF00501">
    <property type="entry name" value="AMP-binding"/>
    <property type="match status" value="1"/>
</dbReference>
<dbReference type="Gene3D" id="3.40.50.12780">
    <property type="entry name" value="N-terminal domain of ligase-like"/>
    <property type="match status" value="1"/>
</dbReference>
<organism evidence="2 3">
    <name type="scientific">Acanthoscelides obtectus</name>
    <name type="common">Bean weevil</name>
    <name type="synonym">Bruchus obtectus</name>
    <dbReference type="NCBI Taxonomy" id="200917"/>
    <lineage>
        <taxon>Eukaryota</taxon>
        <taxon>Metazoa</taxon>
        <taxon>Ecdysozoa</taxon>
        <taxon>Arthropoda</taxon>
        <taxon>Hexapoda</taxon>
        <taxon>Insecta</taxon>
        <taxon>Pterygota</taxon>
        <taxon>Neoptera</taxon>
        <taxon>Endopterygota</taxon>
        <taxon>Coleoptera</taxon>
        <taxon>Polyphaga</taxon>
        <taxon>Cucujiformia</taxon>
        <taxon>Chrysomeloidea</taxon>
        <taxon>Chrysomelidae</taxon>
        <taxon>Bruchinae</taxon>
        <taxon>Bruchini</taxon>
        <taxon>Acanthoscelides</taxon>
    </lineage>
</organism>
<dbReference type="EMBL" id="CAKOFQ010007622">
    <property type="protein sequence ID" value="CAH2005092.1"/>
    <property type="molecule type" value="Genomic_DNA"/>
</dbReference>
<evidence type="ECO:0000259" key="1">
    <source>
        <dbReference type="Pfam" id="PF00501"/>
    </source>
</evidence>
<protein>
    <recommendedName>
        <fullName evidence="1">AMP-dependent synthetase/ligase domain-containing protein</fullName>
    </recommendedName>
</protein>
<sequence length="728" mass="83200">MLSILKTLAELPDSTNLDMNVIILVDDQTVLKSKSYRILLGHVEVLSNRLRECIKESSTCLGLFMHHNVYLPSIIVSLQVVKHSFVFLTTKNAQKLSEKLKLKWILSLDDTALLEQYELVEKWEVDDFCKVILWKRVTDDVMLDFEGVFCVMQTSGSTGESKIVRVPHQCIEINAKSLRKKFSIQSQERIFWGTPLTFDPALIEFLIAFLSGATLVIVPQNIYLNPKALHSALFTIEKITFLQMVPSVFLRWNENQISLILTNDRLKTLVFGGEVFPKSILQYERDENLSIFNIYGITEVSCWATLHKITDETVESMIPLGTCLDDTDLKVEDENEGGESGEILIGSSSRVCYLDDEEPKKLTGTIYRPTGDIAIVNQKGVYFVSRKNKIIKRFGQKINLGIIENVIFDKTGLVNKCVWSQEHNKLLNFIVIEGKFEPEYKKRMLDKIRVKVINLLPENSIPDFLEIIEKLPLTSHGKVDEKALEKMYCSIQLADNVDFVEVFSGLWSKYLGISAADLDRYKEYKFFETGGSSIKALQLLSEFKELTNSDYPDQLLTAIFEKRYADCVECFHNFAAKRQTSRENLQHILEKRTKVDEESLEIVWKFDLKACVDASPLAFENEGEVYIAVGAFSHIFVVLNEQGSVIFKETLPDAIEGQPLLSNQKNIIFIGCFDGLMYCIDYIRKEIVWKYTTGDRIKSRPSYCKNNTAIVFGSYDKIVYCLSEVSDD</sequence>
<dbReference type="InterPro" id="IPR020845">
    <property type="entry name" value="AMP-binding_CS"/>
</dbReference>
<dbReference type="InterPro" id="IPR000873">
    <property type="entry name" value="AMP-dep_synth/lig_dom"/>
</dbReference>
<dbReference type="PROSITE" id="PS00455">
    <property type="entry name" value="AMP_BINDING"/>
    <property type="match status" value="1"/>
</dbReference>
<comment type="caution">
    <text evidence="2">The sequence shown here is derived from an EMBL/GenBank/DDBJ whole genome shotgun (WGS) entry which is preliminary data.</text>
</comment>
<dbReference type="Gene3D" id="3.30.300.30">
    <property type="match status" value="1"/>
</dbReference>
<dbReference type="InterPro" id="IPR011047">
    <property type="entry name" value="Quinoprotein_ADH-like_sf"/>
</dbReference>
<dbReference type="InterPro" id="IPR015943">
    <property type="entry name" value="WD40/YVTN_repeat-like_dom_sf"/>
</dbReference>
<evidence type="ECO:0000313" key="3">
    <source>
        <dbReference type="Proteomes" id="UP001152888"/>
    </source>
</evidence>
<dbReference type="Proteomes" id="UP001152888">
    <property type="component" value="Unassembled WGS sequence"/>
</dbReference>
<dbReference type="AlphaFoldDB" id="A0A9P0LXE7"/>
<dbReference type="InterPro" id="IPR045851">
    <property type="entry name" value="AMP-bd_C_sf"/>
</dbReference>
<dbReference type="PROSITE" id="PS00012">
    <property type="entry name" value="PHOSPHOPANTETHEINE"/>
    <property type="match status" value="1"/>
</dbReference>
<dbReference type="InterPro" id="IPR042099">
    <property type="entry name" value="ANL_N_sf"/>
</dbReference>
<dbReference type="SUPFAM" id="SSF50998">
    <property type="entry name" value="Quinoprotein alcohol dehydrogenase-like"/>
    <property type="match status" value="1"/>
</dbReference>
<keyword evidence="3" id="KW-1185">Reference proteome</keyword>
<dbReference type="InterPro" id="IPR052091">
    <property type="entry name" value="Beta-ala_Activ/Resist"/>
</dbReference>
<dbReference type="Gene3D" id="2.130.10.10">
    <property type="entry name" value="YVTN repeat-like/Quinoprotein amine dehydrogenase"/>
    <property type="match status" value="1"/>
</dbReference>
<gene>
    <name evidence="2" type="ORF">ACAOBT_LOCUS28343</name>
</gene>
<proteinExistence type="predicted"/>
<reference evidence="2" key="1">
    <citation type="submission" date="2022-03" db="EMBL/GenBank/DDBJ databases">
        <authorList>
            <person name="Sayadi A."/>
        </authorList>
    </citation>
    <scope>NUCLEOTIDE SEQUENCE</scope>
</reference>
<dbReference type="GO" id="GO:0043041">
    <property type="term" value="P:amino acid activation for nonribosomal peptide biosynthetic process"/>
    <property type="evidence" value="ECO:0007669"/>
    <property type="project" value="TreeGrafter"/>
</dbReference>
<accession>A0A9P0LXE7</accession>
<dbReference type="PANTHER" id="PTHR44394:SF1">
    <property type="entry name" value="BETA-ALANINE-ACTIVATING ENZYME"/>
    <property type="match status" value="1"/>
</dbReference>